<organism evidence="6 7">
    <name type="scientific">Novosphingobium album</name>
    <name type="common">ex Hu et al. 2023</name>
    <dbReference type="NCBI Taxonomy" id="2930093"/>
    <lineage>
        <taxon>Bacteria</taxon>
        <taxon>Pseudomonadati</taxon>
        <taxon>Pseudomonadota</taxon>
        <taxon>Alphaproteobacteria</taxon>
        <taxon>Sphingomonadales</taxon>
        <taxon>Sphingomonadaceae</taxon>
        <taxon>Novosphingobium</taxon>
    </lineage>
</organism>
<dbReference type="PRINTS" id="PR00039">
    <property type="entry name" value="HTHLYSR"/>
</dbReference>
<evidence type="ECO:0000256" key="3">
    <source>
        <dbReference type="ARBA" id="ARBA00023125"/>
    </source>
</evidence>
<evidence type="ECO:0000256" key="1">
    <source>
        <dbReference type="ARBA" id="ARBA00009437"/>
    </source>
</evidence>
<sequence length="297" mass="32269">MSLLQLRSFVEVYRQRSLSSAARRLGLTQPAVSQHIAALETAIGHPLFDRHAKGVVPTPTADELAAGLGDRLEMAEAALAQVRARSSDLTGMVRIMGHGDFMAELVIPRLLPLLQKGMRLRLLTGDREDIRSALHEGDCDLAISAYPVTDPKLRSEKVHEEKLHAVASPEVAGRLMSAPNLAAALAAEPVLAFNLEQQLVDDWLNANALYRQPMRAAMIGQDLRCLRGILMQGFGWSALPGYLCQAQIESGELVEIPAPVAAPVNRYFLVWAPAALREPRVAVARAAILSMLQVLVA</sequence>
<dbReference type="SUPFAM" id="SSF53850">
    <property type="entry name" value="Periplasmic binding protein-like II"/>
    <property type="match status" value="1"/>
</dbReference>
<dbReference type="SUPFAM" id="SSF46785">
    <property type="entry name" value="Winged helix' DNA-binding domain"/>
    <property type="match status" value="1"/>
</dbReference>
<dbReference type="CDD" id="cd05466">
    <property type="entry name" value="PBP2_LTTR_substrate"/>
    <property type="match status" value="1"/>
</dbReference>
<protein>
    <submittedName>
        <fullName evidence="6">LysR family transcriptional regulator</fullName>
    </submittedName>
</protein>
<dbReference type="EMBL" id="JALHLE010000001">
    <property type="protein sequence ID" value="MCJ2176961.1"/>
    <property type="molecule type" value="Genomic_DNA"/>
</dbReference>
<reference evidence="6" key="1">
    <citation type="submission" date="2022-03" db="EMBL/GenBank/DDBJ databases">
        <title>Identification of a novel bacterium isolated from mangrove sediments.</title>
        <authorList>
            <person name="Pan X."/>
        </authorList>
    </citation>
    <scope>NUCLEOTIDE SEQUENCE</scope>
    <source>
        <strain evidence="6">B2580</strain>
    </source>
</reference>
<dbReference type="InterPro" id="IPR000847">
    <property type="entry name" value="LysR_HTH_N"/>
</dbReference>
<comment type="similarity">
    <text evidence="1">Belongs to the LysR transcriptional regulatory family.</text>
</comment>
<dbReference type="Gene3D" id="3.40.190.290">
    <property type="match status" value="1"/>
</dbReference>
<dbReference type="InterPro" id="IPR036390">
    <property type="entry name" value="WH_DNA-bd_sf"/>
</dbReference>
<dbReference type="Pfam" id="PF00126">
    <property type="entry name" value="HTH_1"/>
    <property type="match status" value="1"/>
</dbReference>
<dbReference type="PANTHER" id="PTHR30126">
    <property type="entry name" value="HTH-TYPE TRANSCRIPTIONAL REGULATOR"/>
    <property type="match status" value="1"/>
</dbReference>
<keyword evidence="7" id="KW-1185">Reference proteome</keyword>
<accession>A0ABT0AW33</accession>
<comment type="caution">
    <text evidence="6">The sequence shown here is derived from an EMBL/GenBank/DDBJ whole genome shotgun (WGS) entry which is preliminary data.</text>
</comment>
<proteinExistence type="inferred from homology"/>
<feature type="domain" description="HTH lysR-type" evidence="5">
    <location>
        <begin position="1"/>
        <end position="58"/>
    </location>
</feature>
<dbReference type="Gene3D" id="1.10.10.10">
    <property type="entry name" value="Winged helix-like DNA-binding domain superfamily/Winged helix DNA-binding domain"/>
    <property type="match status" value="1"/>
</dbReference>
<evidence type="ECO:0000259" key="5">
    <source>
        <dbReference type="PROSITE" id="PS50931"/>
    </source>
</evidence>
<evidence type="ECO:0000313" key="6">
    <source>
        <dbReference type="EMBL" id="MCJ2176961.1"/>
    </source>
</evidence>
<name>A0ABT0AW33_9SPHN</name>
<dbReference type="PANTHER" id="PTHR30126:SF39">
    <property type="entry name" value="HTH-TYPE TRANSCRIPTIONAL REGULATOR CYSL"/>
    <property type="match status" value="1"/>
</dbReference>
<evidence type="ECO:0000256" key="4">
    <source>
        <dbReference type="ARBA" id="ARBA00023163"/>
    </source>
</evidence>
<evidence type="ECO:0000313" key="7">
    <source>
        <dbReference type="Proteomes" id="UP001162880"/>
    </source>
</evidence>
<evidence type="ECO:0000256" key="2">
    <source>
        <dbReference type="ARBA" id="ARBA00023015"/>
    </source>
</evidence>
<dbReference type="PROSITE" id="PS50931">
    <property type="entry name" value="HTH_LYSR"/>
    <property type="match status" value="1"/>
</dbReference>
<dbReference type="InterPro" id="IPR005119">
    <property type="entry name" value="LysR_subst-bd"/>
</dbReference>
<keyword evidence="4" id="KW-0804">Transcription</keyword>
<keyword evidence="2" id="KW-0805">Transcription regulation</keyword>
<keyword evidence="3" id="KW-0238">DNA-binding</keyword>
<dbReference type="InterPro" id="IPR036388">
    <property type="entry name" value="WH-like_DNA-bd_sf"/>
</dbReference>
<dbReference type="Proteomes" id="UP001162880">
    <property type="component" value="Unassembled WGS sequence"/>
</dbReference>
<gene>
    <name evidence="6" type="ORF">MTR64_00130</name>
</gene>
<dbReference type="Pfam" id="PF03466">
    <property type="entry name" value="LysR_substrate"/>
    <property type="match status" value="1"/>
</dbReference>